<evidence type="ECO:0000256" key="10">
    <source>
        <dbReference type="ARBA" id="ARBA00023268"/>
    </source>
</evidence>
<evidence type="ECO:0000256" key="11">
    <source>
        <dbReference type="SAM" id="MobiDB-lite"/>
    </source>
</evidence>
<dbReference type="Pfam" id="PF07727">
    <property type="entry name" value="RVT_2"/>
    <property type="match status" value="1"/>
</dbReference>
<dbReference type="GO" id="GO:0004519">
    <property type="term" value="F:endonuclease activity"/>
    <property type="evidence" value="ECO:0007669"/>
    <property type="project" value="UniProtKB-KW"/>
</dbReference>
<keyword evidence="8" id="KW-0239">DNA-directed DNA polymerase</keyword>
<comment type="caution">
    <text evidence="13">The sequence shown here is derived from an EMBL/GenBank/DDBJ whole genome shotgun (WGS) entry which is preliminary data.</text>
</comment>
<name>A0A6A3N6G4_9STRA</name>
<protein>
    <recommendedName>
        <fullName evidence="12">Integrase catalytic domain-containing protein</fullName>
    </recommendedName>
</protein>
<evidence type="ECO:0000313" key="15">
    <source>
        <dbReference type="Proteomes" id="UP000429607"/>
    </source>
</evidence>
<feature type="domain" description="Integrase catalytic" evidence="12">
    <location>
        <begin position="1"/>
        <end position="152"/>
    </location>
</feature>
<dbReference type="AlphaFoldDB" id="A0A6A3N6G4"/>
<dbReference type="InterPro" id="IPR057670">
    <property type="entry name" value="SH3_retrovirus"/>
</dbReference>
<keyword evidence="2" id="KW-0479">Metal-binding</keyword>
<gene>
    <name evidence="13" type="ORF">PR001_g6799</name>
    <name evidence="14" type="ORF">PR003_g20892</name>
</gene>
<keyword evidence="8" id="KW-0548">Nucleotidyltransferase</keyword>
<reference evidence="13 15" key="1">
    <citation type="submission" date="2018-09" db="EMBL/GenBank/DDBJ databases">
        <title>Genomic investigation of the strawberry pathogen Phytophthora fragariae indicates pathogenicity is determined by transcriptional variation in three key races.</title>
        <authorList>
            <person name="Adams T.M."/>
            <person name="Armitage A.D."/>
            <person name="Sobczyk M.K."/>
            <person name="Bates H.J."/>
            <person name="Dunwell J.M."/>
            <person name="Nellist C.F."/>
            <person name="Harrison R.J."/>
        </authorList>
    </citation>
    <scope>NUCLEOTIDE SEQUENCE [LARGE SCALE GENOMIC DNA]</scope>
    <source>
        <strain evidence="13 15">SCRP249</strain>
        <strain evidence="14 16">SCRP333</strain>
    </source>
</reference>
<dbReference type="PANTHER" id="PTHR42648:SF11">
    <property type="entry name" value="TRANSPOSON TY4-P GAG-POL POLYPROTEIN"/>
    <property type="match status" value="1"/>
</dbReference>
<keyword evidence="9" id="KW-0233">DNA recombination</keyword>
<evidence type="ECO:0000256" key="8">
    <source>
        <dbReference type="ARBA" id="ARBA00022932"/>
    </source>
</evidence>
<evidence type="ECO:0000313" key="14">
    <source>
        <dbReference type="EMBL" id="KAE9307870.1"/>
    </source>
</evidence>
<dbReference type="GO" id="GO:0003887">
    <property type="term" value="F:DNA-directed DNA polymerase activity"/>
    <property type="evidence" value="ECO:0007669"/>
    <property type="project" value="UniProtKB-KW"/>
</dbReference>
<dbReference type="InterPro" id="IPR013103">
    <property type="entry name" value="RVT_2"/>
</dbReference>
<evidence type="ECO:0000313" key="13">
    <source>
        <dbReference type="EMBL" id="KAE9041053.1"/>
    </source>
</evidence>
<dbReference type="GO" id="GO:0015074">
    <property type="term" value="P:DNA integration"/>
    <property type="evidence" value="ECO:0007669"/>
    <property type="project" value="UniProtKB-KW"/>
</dbReference>
<evidence type="ECO:0000256" key="1">
    <source>
        <dbReference type="ARBA" id="ARBA00022722"/>
    </source>
</evidence>
<evidence type="ECO:0000313" key="16">
    <source>
        <dbReference type="Proteomes" id="UP000434957"/>
    </source>
</evidence>
<keyword evidence="16" id="KW-1185">Reference proteome</keyword>
<accession>A0A6A3N6G4</accession>
<keyword evidence="1" id="KW-0540">Nuclease</keyword>
<dbReference type="GO" id="GO:0016787">
    <property type="term" value="F:hydrolase activity"/>
    <property type="evidence" value="ECO:0007669"/>
    <property type="project" value="UniProtKB-KW"/>
</dbReference>
<sequence>MGVDGSIGTIQYFLSIIDDNTSWRWTYVLRTKKEVFEKVKELLLQLERDGKFKIRRIRSDGGTEFVNSAFKSFCKGMGIVFQTSNSYSPEENGPAERDHQSKLDRVRCALKDADMAHRWWPEALMYMMYVQNRTPMSRLGYKTPYEMVHGTPPNVSKLSVWGSVCFAHIPTALRKDKKLSARALKCRFLGISEDTKGYRLWDIYNNKHILARDVLFDSTNVATTVQRAFGKTEPAVTPESAARESLAVVGVEMTARESTEAVGTKAMPSETTKSVGVTTRAQASAEAVGASNKRRRAGLTAAQPTRESRPRRETKKQKRYQDYQCFQALIDKTIANDVLEHKVPTPKTLKAALSGPHREQWNQALELEYDSLIENRTWRLAPLPPGRKALPCHWVLVVKYNADGTVERFKARLVAQGNHHEFGVDCDEVYAPVARFESPRLVLAIGTILDCHIHQIDVHTAFLTAPWRVNKRYTCGNRMGL</sequence>
<evidence type="ECO:0000256" key="9">
    <source>
        <dbReference type="ARBA" id="ARBA00023172"/>
    </source>
</evidence>
<organism evidence="13 15">
    <name type="scientific">Phytophthora rubi</name>
    <dbReference type="NCBI Taxonomy" id="129364"/>
    <lineage>
        <taxon>Eukaryota</taxon>
        <taxon>Sar</taxon>
        <taxon>Stramenopiles</taxon>
        <taxon>Oomycota</taxon>
        <taxon>Peronosporomycetes</taxon>
        <taxon>Peronosporales</taxon>
        <taxon>Peronosporaceae</taxon>
        <taxon>Phytophthora</taxon>
    </lineage>
</organism>
<proteinExistence type="predicted"/>
<dbReference type="GO" id="GO:0003676">
    <property type="term" value="F:nucleic acid binding"/>
    <property type="evidence" value="ECO:0007669"/>
    <property type="project" value="InterPro"/>
</dbReference>
<dbReference type="GO" id="GO:0006310">
    <property type="term" value="P:DNA recombination"/>
    <property type="evidence" value="ECO:0007669"/>
    <property type="project" value="UniProtKB-KW"/>
</dbReference>
<keyword evidence="7" id="KW-0695">RNA-directed DNA polymerase</keyword>
<dbReference type="EMBL" id="QXFV01000325">
    <property type="protein sequence ID" value="KAE9041053.1"/>
    <property type="molecule type" value="Genomic_DNA"/>
</dbReference>
<dbReference type="GO" id="GO:0046872">
    <property type="term" value="F:metal ion binding"/>
    <property type="evidence" value="ECO:0007669"/>
    <property type="project" value="UniProtKB-KW"/>
</dbReference>
<keyword evidence="10" id="KW-0511">Multifunctional enzyme</keyword>
<dbReference type="SUPFAM" id="SSF53098">
    <property type="entry name" value="Ribonuclease H-like"/>
    <property type="match status" value="1"/>
</dbReference>
<evidence type="ECO:0000256" key="2">
    <source>
        <dbReference type="ARBA" id="ARBA00022723"/>
    </source>
</evidence>
<keyword evidence="8" id="KW-0808">Transferase</keyword>
<keyword evidence="5" id="KW-0460">Magnesium</keyword>
<evidence type="ECO:0000256" key="6">
    <source>
        <dbReference type="ARBA" id="ARBA00022908"/>
    </source>
</evidence>
<keyword evidence="6" id="KW-0229">DNA integration</keyword>
<evidence type="ECO:0000256" key="4">
    <source>
        <dbReference type="ARBA" id="ARBA00022801"/>
    </source>
</evidence>
<evidence type="ECO:0000256" key="7">
    <source>
        <dbReference type="ARBA" id="ARBA00022918"/>
    </source>
</evidence>
<dbReference type="PANTHER" id="PTHR42648">
    <property type="entry name" value="TRANSPOSASE, PUTATIVE-RELATED"/>
    <property type="match status" value="1"/>
</dbReference>
<dbReference type="GO" id="GO:0003964">
    <property type="term" value="F:RNA-directed DNA polymerase activity"/>
    <property type="evidence" value="ECO:0007669"/>
    <property type="project" value="UniProtKB-KW"/>
</dbReference>
<dbReference type="Proteomes" id="UP000434957">
    <property type="component" value="Unassembled WGS sequence"/>
</dbReference>
<dbReference type="InterPro" id="IPR001584">
    <property type="entry name" value="Integrase_cat-core"/>
</dbReference>
<dbReference type="Gene3D" id="3.30.420.10">
    <property type="entry name" value="Ribonuclease H-like superfamily/Ribonuclease H"/>
    <property type="match status" value="1"/>
</dbReference>
<dbReference type="PROSITE" id="PS50994">
    <property type="entry name" value="INTEGRASE"/>
    <property type="match status" value="1"/>
</dbReference>
<dbReference type="Proteomes" id="UP000429607">
    <property type="component" value="Unassembled WGS sequence"/>
</dbReference>
<evidence type="ECO:0000256" key="5">
    <source>
        <dbReference type="ARBA" id="ARBA00022842"/>
    </source>
</evidence>
<evidence type="ECO:0000256" key="3">
    <source>
        <dbReference type="ARBA" id="ARBA00022759"/>
    </source>
</evidence>
<dbReference type="InterPro" id="IPR036397">
    <property type="entry name" value="RNaseH_sf"/>
</dbReference>
<dbReference type="EMBL" id="QXFT01001905">
    <property type="protein sequence ID" value="KAE9307870.1"/>
    <property type="molecule type" value="Genomic_DNA"/>
</dbReference>
<dbReference type="InterPro" id="IPR012337">
    <property type="entry name" value="RNaseH-like_sf"/>
</dbReference>
<keyword evidence="3" id="KW-0255">Endonuclease</keyword>
<evidence type="ECO:0000259" key="12">
    <source>
        <dbReference type="PROSITE" id="PS50994"/>
    </source>
</evidence>
<dbReference type="Pfam" id="PF25597">
    <property type="entry name" value="SH3_retrovirus"/>
    <property type="match status" value="1"/>
</dbReference>
<keyword evidence="4" id="KW-0378">Hydrolase</keyword>
<feature type="compositionally biased region" description="Polar residues" evidence="11">
    <location>
        <begin position="269"/>
        <end position="282"/>
    </location>
</feature>
<feature type="region of interest" description="Disordered" evidence="11">
    <location>
        <begin position="259"/>
        <end position="318"/>
    </location>
</feature>
<dbReference type="InterPro" id="IPR039537">
    <property type="entry name" value="Retrotran_Ty1/copia-like"/>
</dbReference>